<keyword evidence="3" id="KW-1185">Reference proteome</keyword>
<reference evidence="2" key="1">
    <citation type="submission" date="2019-12" db="EMBL/GenBank/DDBJ databases">
        <title>Actinomadura physcomitrii sp. nov., a novel actinomycete isolated from moss [Physcomitrium sphaericum (Ludw) Fuernr].</title>
        <authorList>
            <person name="Zhuang X."/>
        </authorList>
    </citation>
    <scope>NUCLEOTIDE SEQUENCE [LARGE SCALE GENOMIC DNA]</scope>
    <source>
        <strain evidence="2">LD22</strain>
    </source>
</reference>
<dbReference type="Proteomes" id="UP000462055">
    <property type="component" value="Unassembled WGS sequence"/>
</dbReference>
<dbReference type="RefSeq" id="WP_151596774.1">
    <property type="nucleotide sequence ID" value="NZ_WBMS02000025.1"/>
</dbReference>
<feature type="region of interest" description="Disordered" evidence="1">
    <location>
        <begin position="272"/>
        <end position="292"/>
    </location>
</feature>
<evidence type="ECO:0000313" key="2">
    <source>
        <dbReference type="EMBL" id="MWA04260.1"/>
    </source>
</evidence>
<proteinExistence type="predicted"/>
<name>A0A6I4MH94_9ACTN</name>
<feature type="region of interest" description="Disordered" evidence="1">
    <location>
        <begin position="85"/>
        <end position="105"/>
    </location>
</feature>
<organism evidence="2 3">
    <name type="scientific">Actinomadura physcomitrii</name>
    <dbReference type="NCBI Taxonomy" id="2650748"/>
    <lineage>
        <taxon>Bacteria</taxon>
        <taxon>Bacillati</taxon>
        <taxon>Actinomycetota</taxon>
        <taxon>Actinomycetes</taxon>
        <taxon>Streptosporangiales</taxon>
        <taxon>Thermomonosporaceae</taxon>
        <taxon>Actinomadura</taxon>
    </lineage>
</organism>
<protein>
    <submittedName>
        <fullName evidence="2">Uncharacterized protein</fullName>
    </submittedName>
</protein>
<dbReference type="EMBL" id="WBMS02000025">
    <property type="protein sequence ID" value="MWA04260.1"/>
    <property type="molecule type" value="Genomic_DNA"/>
</dbReference>
<sequence>MDAVRAIADTILYEGHLLWPYRPSAARHGKRWTVGGVHPKEDAERSGGRWTVSAEFLLEDGPASTVEVTLRFLHAVHRQMMDGDAPVHELKSGPGTYRTRQEAREREITSGRLRVARLLRSPVRVPVAIAAGLDEKPLGGTARIVRTWDRVTGTVVLSAERAAPGAVRLRAVLANTGAAADRDEAARTAMLAAHLVADASGGAFVSPADPPAHLAGAAAACRSDGLWPVLAGPPGGHGTVLAAPIVLYDWPQVAPQTPADLLGGAGLDRLPAELAAGDPRGADRATTGTGRS</sequence>
<accession>A0A6I4MH94</accession>
<evidence type="ECO:0000256" key="1">
    <source>
        <dbReference type="SAM" id="MobiDB-lite"/>
    </source>
</evidence>
<evidence type="ECO:0000313" key="3">
    <source>
        <dbReference type="Proteomes" id="UP000462055"/>
    </source>
</evidence>
<gene>
    <name evidence="2" type="ORF">F8568_028565</name>
</gene>
<dbReference type="AlphaFoldDB" id="A0A6I4MH94"/>
<comment type="caution">
    <text evidence="2">The sequence shown here is derived from an EMBL/GenBank/DDBJ whole genome shotgun (WGS) entry which is preliminary data.</text>
</comment>